<dbReference type="AlphaFoldDB" id="A0A382FDV2"/>
<evidence type="ECO:0000313" key="1">
    <source>
        <dbReference type="EMBL" id="SVB61266.1"/>
    </source>
</evidence>
<feature type="non-terminal residue" evidence="1">
    <location>
        <position position="236"/>
    </location>
</feature>
<protein>
    <submittedName>
        <fullName evidence="1">Uncharacterized protein</fullName>
    </submittedName>
</protein>
<organism evidence="1">
    <name type="scientific">marine metagenome</name>
    <dbReference type="NCBI Taxonomy" id="408172"/>
    <lineage>
        <taxon>unclassified sequences</taxon>
        <taxon>metagenomes</taxon>
        <taxon>ecological metagenomes</taxon>
    </lineage>
</organism>
<reference evidence="1" key="1">
    <citation type="submission" date="2018-05" db="EMBL/GenBank/DDBJ databases">
        <authorList>
            <person name="Lanie J.A."/>
            <person name="Ng W.-L."/>
            <person name="Kazmierczak K.M."/>
            <person name="Andrzejewski T.M."/>
            <person name="Davidsen T.M."/>
            <person name="Wayne K.J."/>
            <person name="Tettelin H."/>
            <person name="Glass J.I."/>
            <person name="Rusch D."/>
            <person name="Podicherti R."/>
            <person name="Tsui H.-C.T."/>
            <person name="Winkler M.E."/>
        </authorList>
    </citation>
    <scope>NUCLEOTIDE SEQUENCE</scope>
</reference>
<accession>A0A382FDV2</accession>
<sequence>MEVRSGKALGYRSVVFLLFLISIDGIALTENIIDYVVATVNDEAITRSALENESLLNHLLWKTDLEVQGIESDSVIVLSGGDDYGLVANGVMEVLNRETRQQIAHIQIKQVDPRRATAVIFGSPAQTVNVGHVVRRPLLNVIKGLVLIDQKLVIPIMGVAPNNIIVLSGGDDHGLLPRDIVEVLDRGTQQQIAHARIKQVDPRRTTAVISGSPTQTVNVGHVVRRPLVESVLRNVR</sequence>
<dbReference type="EMBL" id="UINC01049456">
    <property type="protein sequence ID" value="SVB61266.1"/>
    <property type="molecule type" value="Genomic_DNA"/>
</dbReference>
<proteinExistence type="predicted"/>
<gene>
    <name evidence="1" type="ORF">METZ01_LOCUS214120</name>
</gene>
<name>A0A382FDV2_9ZZZZ</name>